<evidence type="ECO:0000313" key="2">
    <source>
        <dbReference type="EMBL" id="SLN57398.1"/>
    </source>
</evidence>
<dbReference type="GO" id="GO:0006979">
    <property type="term" value="P:response to oxidative stress"/>
    <property type="evidence" value="ECO:0007669"/>
    <property type="project" value="TreeGrafter"/>
</dbReference>
<keyword evidence="3" id="KW-1185">Reference proteome</keyword>
<dbReference type="GO" id="GO:0045271">
    <property type="term" value="C:respiratory chain complex I"/>
    <property type="evidence" value="ECO:0007669"/>
    <property type="project" value="InterPro"/>
</dbReference>
<dbReference type="PANTHER" id="PTHR12910:SF2">
    <property type="entry name" value="NADH DEHYDROGENASE [UBIQUINONE] 1 ALPHA SUBCOMPLEX SUBUNIT 12"/>
    <property type="match status" value="1"/>
</dbReference>
<dbReference type="Proteomes" id="UP000193862">
    <property type="component" value="Unassembled WGS sequence"/>
</dbReference>
<dbReference type="Pfam" id="PF05071">
    <property type="entry name" value="NDUFA12"/>
    <property type="match status" value="1"/>
</dbReference>
<organism evidence="2 3">
    <name type="scientific">Aquimixticola soesokkakensis</name>
    <dbReference type="NCBI Taxonomy" id="1519096"/>
    <lineage>
        <taxon>Bacteria</taxon>
        <taxon>Pseudomonadati</taxon>
        <taxon>Pseudomonadota</taxon>
        <taxon>Alphaproteobacteria</taxon>
        <taxon>Rhodobacterales</taxon>
        <taxon>Paracoccaceae</taxon>
        <taxon>Aquimixticola</taxon>
    </lineage>
</organism>
<dbReference type="InterPro" id="IPR007763">
    <property type="entry name" value="NDUFA12"/>
</dbReference>
<proteinExistence type="predicted"/>
<reference evidence="2 3" key="1">
    <citation type="submission" date="2017-03" db="EMBL/GenBank/DDBJ databases">
        <authorList>
            <person name="Afonso C.L."/>
            <person name="Miller P.J."/>
            <person name="Scott M.A."/>
            <person name="Spackman E."/>
            <person name="Goraichik I."/>
            <person name="Dimitrov K.M."/>
            <person name="Suarez D.L."/>
            <person name="Swayne D.E."/>
        </authorList>
    </citation>
    <scope>NUCLEOTIDE SEQUENCE [LARGE SCALE GENOMIC DNA]</scope>
    <source>
        <strain evidence="2 3">CECT 8620</strain>
    </source>
</reference>
<gene>
    <name evidence="2" type="ORF">AQS8620_02534</name>
</gene>
<evidence type="ECO:0000313" key="3">
    <source>
        <dbReference type="Proteomes" id="UP000193862"/>
    </source>
</evidence>
<dbReference type="EMBL" id="FWFS01000009">
    <property type="protein sequence ID" value="SLN57398.1"/>
    <property type="molecule type" value="Genomic_DNA"/>
</dbReference>
<evidence type="ECO:0000256" key="1">
    <source>
        <dbReference type="SAM" id="MobiDB-lite"/>
    </source>
</evidence>
<feature type="compositionally biased region" description="Basic and acidic residues" evidence="1">
    <location>
        <begin position="110"/>
        <end position="121"/>
    </location>
</feature>
<dbReference type="PANTHER" id="PTHR12910">
    <property type="entry name" value="NADH-UBIQUINONE OXIDOREDUCTASE SUBUNIT B17.2"/>
    <property type="match status" value="1"/>
</dbReference>
<name>A0A1Y5T7V6_9RHOB</name>
<dbReference type="AlphaFoldDB" id="A0A1Y5T7V6"/>
<accession>A0A1Y5T7V6</accession>
<dbReference type="RefSeq" id="WP_085837243.1">
    <property type="nucleotide sequence ID" value="NZ_FWFS01000009.1"/>
</dbReference>
<sequence length="127" mass="14358">MSILNTVLRALTWYNGQSIGTQLFTARNGVKVGEDVEGNVFYTSKDGKKRWVIYNGESEATRVSPDWHGWLHHTFDDAPATTPLVHKTWEKPHHENLTGTPLAYAPAGSIRRDQPAPRADYEAWQPE</sequence>
<feature type="region of interest" description="Disordered" evidence="1">
    <location>
        <begin position="95"/>
        <end position="127"/>
    </location>
</feature>
<dbReference type="OrthoDB" id="9795340at2"/>
<dbReference type="NCBIfam" id="NF006040">
    <property type="entry name" value="PRK08183.1"/>
    <property type="match status" value="1"/>
</dbReference>
<protein>
    <submittedName>
        <fullName evidence="2">NADH dehydrogenase</fullName>
    </submittedName>
</protein>